<dbReference type="GO" id="GO:0070161">
    <property type="term" value="C:anchoring junction"/>
    <property type="evidence" value="ECO:0007669"/>
    <property type="project" value="UniProtKB-SubCell"/>
</dbReference>
<evidence type="ECO:0000256" key="10">
    <source>
        <dbReference type="ARBA" id="ARBA00023159"/>
    </source>
</evidence>
<keyword evidence="8" id="KW-0965">Cell junction</keyword>
<evidence type="ECO:0000256" key="15">
    <source>
        <dbReference type="SAM" id="MobiDB-lite"/>
    </source>
</evidence>
<evidence type="ECO:0000256" key="6">
    <source>
        <dbReference type="ARBA" id="ARBA00022553"/>
    </source>
</evidence>
<feature type="region of interest" description="Disordered" evidence="15">
    <location>
        <begin position="208"/>
        <end position="231"/>
    </location>
</feature>
<feature type="coiled-coil region" evidence="14">
    <location>
        <begin position="319"/>
        <end position="346"/>
    </location>
</feature>
<evidence type="ECO:0000256" key="3">
    <source>
        <dbReference type="ARBA" id="ARBA00004496"/>
    </source>
</evidence>
<keyword evidence="14" id="KW-0175">Coiled coil</keyword>
<dbReference type="InterPro" id="IPR036020">
    <property type="entry name" value="WW_dom_sf"/>
</dbReference>
<feature type="compositionally biased region" description="Polar residues" evidence="15">
    <location>
        <begin position="52"/>
        <end position="70"/>
    </location>
</feature>
<dbReference type="Gene3D" id="2.20.70.10">
    <property type="match status" value="2"/>
</dbReference>
<dbReference type="PANTHER" id="PTHR17616">
    <property type="entry name" value="YES-ASSOCIATED PROTEIN YAP1 FAMILY MEMBER"/>
    <property type="match status" value="1"/>
</dbReference>
<evidence type="ECO:0000256" key="11">
    <source>
        <dbReference type="ARBA" id="ARBA00023163"/>
    </source>
</evidence>
<dbReference type="EMBL" id="GIIL01001278">
    <property type="protein sequence ID" value="NOV45004.1"/>
    <property type="molecule type" value="Transcribed_RNA"/>
</dbReference>
<evidence type="ECO:0000256" key="14">
    <source>
        <dbReference type="SAM" id="Coils"/>
    </source>
</evidence>
<dbReference type="AlphaFoldDB" id="A0A6M2DGL3"/>
<evidence type="ECO:0000256" key="4">
    <source>
        <dbReference type="ARBA" id="ARBA00022490"/>
    </source>
</evidence>
<dbReference type="InterPro" id="IPR051583">
    <property type="entry name" value="YAP1"/>
</dbReference>
<dbReference type="PANTHER" id="PTHR17616:SF8">
    <property type="entry name" value="TRANSCRIPTIONAL COACTIVATOR YORKIE"/>
    <property type="match status" value="1"/>
</dbReference>
<accession>A0A6M2DGL3</accession>
<sequence>MALNQDVEQQKPHHIVTMDQNSDSDLQALFDSVLKPDSTKKPLQVPFRMRNLPNSFFNPPSTGSKSPSISHSRENSADSAFGSAAGGGSAGGGGQVTVPGLQVSHSRAHSSPASLQQTYNGSVLGAQTQAQQQHHHMKQRSYDVVSAAQLQEELGPLPPGWEQARTLEGQIYYLNHVTRTTTWDDPRKTLAAQAAAQHQSADTLLTAPAQGQQGQTTVSKTTSPTNDALGPLPEGWEQAATAEGEIYFINHQARTTSWFDPRIPTHLQRSPGTCVPGHTAAMQQSWLAGNGAATQANAVSGTVPVGGTVGGQSSVVHQASQQKLRLQQLQQERERLKQRQHEIRMQELMRQQTSTELQMDPFLSGVTDHSRQESADSGLGLGNPYSMPHTPEDFLANIDDNMDCASESGAAMDATDISALSDNIDSTEDLVPSLQLGEEFSSDILEDVQSLINPVAKPDNGLTWL</sequence>
<evidence type="ECO:0000256" key="8">
    <source>
        <dbReference type="ARBA" id="ARBA00022949"/>
    </source>
</evidence>
<dbReference type="GO" id="GO:0035329">
    <property type="term" value="P:hippo signaling"/>
    <property type="evidence" value="ECO:0007669"/>
    <property type="project" value="TreeGrafter"/>
</dbReference>
<evidence type="ECO:0000256" key="5">
    <source>
        <dbReference type="ARBA" id="ARBA00022491"/>
    </source>
</evidence>
<dbReference type="SUPFAM" id="SSF51045">
    <property type="entry name" value="WW domain"/>
    <property type="match status" value="2"/>
</dbReference>
<evidence type="ECO:0000256" key="1">
    <source>
        <dbReference type="ARBA" id="ARBA00004123"/>
    </source>
</evidence>
<dbReference type="Pfam" id="PF15238">
    <property type="entry name" value="TEADIR3"/>
    <property type="match status" value="1"/>
</dbReference>
<evidence type="ECO:0000256" key="7">
    <source>
        <dbReference type="ARBA" id="ARBA00022737"/>
    </source>
</evidence>
<feature type="domain" description="WW" evidence="16">
    <location>
        <begin position="155"/>
        <end position="188"/>
    </location>
</feature>
<feature type="domain" description="WW" evidence="16">
    <location>
        <begin position="230"/>
        <end position="263"/>
    </location>
</feature>
<dbReference type="InterPro" id="IPR053819">
    <property type="entry name" value="TEADIR3_omega_loop"/>
</dbReference>
<dbReference type="Gene3D" id="6.20.430.10">
    <property type="match status" value="1"/>
</dbReference>
<feature type="compositionally biased region" description="Polar residues" evidence="15">
    <location>
        <begin position="103"/>
        <end position="115"/>
    </location>
</feature>
<evidence type="ECO:0000256" key="12">
    <source>
        <dbReference type="ARBA" id="ARBA00023242"/>
    </source>
</evidence>
<dbReference type="GO" id="GO:0005737">
    <property type="term" value="C:cytoplasm"/>
    <property type="evidence" value="ECO:0007669"/>
    <property type="project" value="UniProtKB-SubCell"/>
</dbReference>
<name>A0A6M2DGL3_XENCH</name>
<proteinExistence type="inferred from homology"/>
<dbReference type="FunFam" id="2.20.70.10:FF:000012">
    <property type="entry name" value="transcriptional coactivator YAP1 isoform X2"/>
    <property type="match status" value="1"/>
</dbReference>
<keyword evidence="10" id="KW-0010">Activator</keyword>
<evidence type="ECO:0000256" key="2">
    <source>
        <dbReference type="ARBA" id="ARBA00004282"/>
    </source>
</evidence>
<evidence type="ECO:0000256" key="9">
    <source>
        <dbReference type="ARBA" id="ARBA00023015"/>
    </source>
</evidence>
<dbReference type="Pfam" id="PF00397">
    <property type="entry name" value="WW"/>
    <property type="match status" value="2"/>
</dbReference>
<dbReference type="GO" id="GO:0005634">
    <property type="term" value="C:nucleus"/>
    <property type="evidence" value="ECO:0007669"/>
    <property type="project" value="UniProtKB-SubCell"/>
</dbReference>
<evidence type="ECO:0000259" key="16">
    <source>
        <dbReference type="PROSITE" id="PS50020"/>
    </source>
</evidence>
<keyword evidence="5" id="KW-0678">Repressor</keyword>
<dbReference type="InterPro" id="IPR001202">
    <property type="entry name" value="WW_dom"/>
</dbReference>
<feature type="region of interest" description="Disordered" evidence="15">
    <location>
        <begin position="50"/>
        <end position="115"/>
    </location>
</feature>
<evidence type="ECO:0000313" key="17">
    <source>
        <dbReference type="EMBL" id="NOV45004.1"/>
    </source>
</evidence>
<organism evidence="17">
    <name type="scientific">Xenopsylla cheopis</name>
    <name type="common">Oriental rat flea</name>
    <name type="synonym">Pulex cheopis</name>
    <dbReference type="NCBI Taxonomy" id="163159"/>
    <lineage>
        <taxon>Eukaryota</taxon>
        <taxon>Metazoa</taxon>
        <taxon>Ecdysozoa</taxon>
        <taxon>Arthropoda</taxon>
        <taxon>Hexapoda</taxon>
        <taxon>Insecta</taxon>
        <taxon>Pterygota</taxon>
        <taxon>Neoptera</taxon>
        <taxon>Endopterygota</taxon>
        <taxon>Siphonaptera</taxon>
        <taxon>Pulicidae</taxon>
        <taxon>Xenopsyllinae</taxon>
        <taxon>Xenopsylla</taxon>
    </lineage>
</organism>
<feature type="compositionally biased region" description="Gly residues" evidence="15">
    <location>
        <begin position="84"/>
        <end position="95"/>
    </location>
</feature>
<dbReference type="SMART" id="SM00456">
    <property type="entry name" value="WW"/>
    <property type="match status" value="2"/>
</dbReference>
<keyword evidence="12" id="KW-0539">Nucleus</keyword>
<keyword evidence="11" id="KW-0804">Transcription</keyword>
<comment type="subcellular location">
    <subcellularLocation>
        <location evidence="2">Cell junction</location>
    </subcellularLocation>
    <subcellularLocation>
        <location evidence="3">Cytoplasm</location>
    </subcellularLocation>
    <subcellularLocation>
        <location evidence="1">Nucleus</location>
    </subcellularLocation>
</comment>
<dbReference type="GO" id="GO:0045944">
    <property type="term" value="P:positive regulation of transcription by RNA polymerase II"/>
    <property type="evidence" value="ECO:0007669"/>
    <property type="project" value="TreeGrafter"/>
</dbReference>
<keyword evidence="6" id="KW-0597">Phosphoprotein</keyword>
<keyword evidence="4" id="KW-0963">Cytoplasm</keyword>
<dbReference type="GO" id="GO:0003713">
    <property type="term" value="F:transcription coactivator activity"/>
    <property type="evidence" value="ECO:0007669"/>
    <property type="project" value="TreeGrafter"/>
</dbReference>
<dbReference type="CDD" id="cd00201">
    <property type="entry name" value="WW"/>
    <property type="match status" value="2"/>
</dbReference>
<evidence type="ECO:0000256" key="13">
    <source>
        <dbReference type="ARBA" id="ARBA00038057"/>
    </source>
</evidence>
<comment type="similarity">
    <text evidence="13">Belongs to the YAP1 family.</text>
</comment>
<keyword evidence="9" id="KW-0805">Transcription regulation</keyword>
<dbReference type="PROSITE" id="PS50020">
    <property type="entry name" value="WW_DOMAIN_2"/>
    <property type="match status" value="2"/>
</dbReference>
<dbReference type="FunFam" id="2.20.70.10:FF:000019">
    <property type="entry name" value="Putative transcriptional coactivator YAP1"/>
    <property type="match status" value="1"/>
</dbReference>
<dbReference type="PROSITE" id="PS01159">
    <property type="entry name" value="WW_DOMAIN_1"/>
    <property type="match status" value="2"/>
</dbReference>
<reference evidence="17" key="1">
    <citation type="submission" date="2020-03" db="EMBL/GenBank/DDBJ databases">
        <title>Transcriptomic Profiling of the Digestive Tract of the Rat Flea, Xenopsylla cheopis, Following Blood Feeding and Infection with Yersinia pestis.</title>
        <authorList>
            <person name="Bland D.M."/>
            <person name="Martens C.A."/>
            <person name="Virtaneva K."/>
            <person name="Kanakabandi K."/>
            <person name="Long D."/>
            <person name="Rosenke R."/>
            <person name="Saturday G.A."/>
            <person name="Hoyt F.H."/>
            <person name="Bruno D.P."/>
            <person name="Ribeiro J.M.C."/>
            <person name="Hinnebusch J."/>
        </authorList>
    </citation>
    <scope>NUCLEOTIDE SEQUENCE</scope>
</reference>
<protein>
    <submittedName>
        <fullName evidence="17">Putative transcriptional coactivator yap1</fullName>
    </submittedName>
</protein>
<keyword evidence="7" id="KW-0677">Repeat</keyword>